<dbReference type="OrthoDB" id="3711227at2"/>
<sequence length="245" mass="25925">MPASPRDADPARLIGDERLPCGRLVSHVWEQTRAGSDQPDAHTADCPYCQQATEGLTALDATTRSLRAERPSARTVADRVVRAVRAKARLGRTLPLDDPAHELRIAETAVAKILRRAADRIPGVRAASCRLTPDETGTTVTITMTLAATLDHPLPGRATQVRRAVADASAREIGLAVSNHAGHTPESDAWRLEVRCVVDARRRALDIARDVRESIRAAVGPQLNARGGTASVTIVGGTGGAAAPG</sequence>
<proteinExistence type="predicted"/>
<dbReference type="RefSeq" id="WP_086715424.1">
    <property type="nucleotide sequence ID" value="NZ_BLAG01000007.1"/>
</dbReference>
<reference evidence="1 2" key="1">
    <citation type="submission" date="2019-10" db="EMBL/GenBank/DDBJ databases">
        <title>Whole genome shotgun sequence of Streptomyces angustmyceticus NBRC 3934.</title>
        <authorList>
            <person name="Hosoyama A."/>
            <person name="Ichikawa N."/>
            <person name="Kimura A."/>
            <person name="Kitahashi Y."/>
            <person name="Komaki H."/>
            <person name="Uohara A."/>
        </authorList>
    </citation>
    <scope>NUCLEOTIDE SEQUENCE [LARGE SCALE GENOMIC DNA]</scope>
    <source>
        <strain evidence="1 2">NBRC 3934</strain>
    </source>
</reference>
<organism evidence="1 2">
    <name type="scientific">Streptomyces angustmyceticus</name>
    <dbReference type="NCBI Taxonomy" id="285578"/>
    <lineage>
        <taxon>Bacteria</taxon>
        <taxon>Bacillati</taxon>
        <taxon>Actinomycetota</taxon>
        <taxon>Actinomycetes</taxon>
        <taxon>Kitasatosporales</taxon>
        <taxon>Streptomycetaceae</taxon>
        <taxon>Streptomyces</taxon>
    </lineage>
</organism>
<dbReference type="GeneID" id="96755824"/>
<dbReference type="AlphaFoldDB" id="A0A5J4LHX7"/>
<evidence type="ECO:0008006" key="3">
    <source>
        <dbReference type="Google" id="ProtNLM"/>
    </source>
</evidence>
<evidence type="ECO:0000313" key="1">
    <source>
        <dbReference type="EMBL" id="GES29795.1"/>
    </source>
</evidence>
<gene>
    <name evidence="1" type="ORF">San01_22820</name>
</gene>
<keyword evidence="2" id="KW-1185">Reference proteome</keyword>
<name>A0A5J4LHX7_9ACTN</name>
<evidence type="ECO:0000313" key="2">
    <source>
        <dbReference type="Proteomes" id="UP000325598"/>
    </source>
</evidence>
<protein>
    <recommendedName>
        <fullName evidence="3">Asp23/Gls24 family envelope stress response protein</fullName>
    </recommendedName>
</protein>
<comment type="caution">
    <text evidence="1">The sequence shown here is derived from an EMBL/GenBank/DDBJ whole genome shotgun (WGS) entry which is preliminary data.</text>
</comment>
<dbReference type="Proteomes" id="UP000325598">
    <property type="component" value="Unassembled WGS sequence"/>
</dbReference>
<dbReference type="EMBL" id="BLAG01000007">
    <property type="protein sequence ID" value="GES29795.1"/>
    <property type="molecule type" value="Genomic_DNA"/>
</dbReference>
<accession>A0A5J4LHX7</accession>